<dbReference type="Proteomes" id="UP000277580">
    <property type="component" value="Unassembled WGS sequence"/>
</dbReference>
<dbReference type="PANTHER" id="PTHR11799:SF12">
    <property type="entry name" value="PARAOXONASE-RELATED"/>
    <property type="match status" value="1"/>
</dbReference>
<sequence length="441" mass="48243">MAKFILPALAVTIGLLQVAVPNLSRTYTLVGGRRNNAHYLSPSYTSLLDPLCMLQHTDKFHGCESMQLVELSPTRTVIFTSCLTSYANRPRVLSQSREADAAEGKSRSGDKIFRWDLDTDEVVELELRGMPGGEGGGDRGFHGMDVNYGLEGGRMSLYVVNHRFNGTVVEKFMHDPATDVLEHVASIPTAEGGLKHPNDIYAIKHLDDINAFYITDENRYSTGLMRFIGDYTRRPWGSAHYYSTETRWKLVMTGLGGGNGITGDNKVGGRVYISPHLSGEIVVTDQDASQPGVLKELQRIPLNFMGDNPTLSSSGEDIIIAGYTDPRKMYGHVADRSAPAPGSIVGRISTKQLGSAFFGEKGGYTSTPVVDEMFVDIQGRWINASSTAILREKKIQPLDEEAEIEEDDEVARGASELGDLYITGLTTSGEYAFLLVLSSCP</sequence>
<dbReference type="InterPro" id="IPR011042">
    <property type="entry name" value="6-blade_b-propeller_TolB-like"/>
</dbReference>
<dbReference type="Gene3D" id="2.120.10.30">
    <property type="entry name" value="TolB, C-terminal domain"/>
    <property type="match status" value="1"/>
</dbReference>
<dbReference type="InterPro" id="IPR051288">
    <property type="entry name" value="Serum_paraoxonase/arylesterase"/>
</dbReference>
<organism evidence="2 3">
    <name type="scientific">Morchella conica CCBAS932</name>
    <dbReference type="NCBI Taxonomy" id="1392247"/>
    <lineage>
        <taxon>Eukaryota</taxon>
        <taxon>Fungi</taxon>
        <taxon>Dikarya</taxon>
        <taxon>Ascomycota</taxon>
        <taxon>Pezizomycotina</taxon>
        <taxon>Pezizomycetes</taxon>
        <taxon>Pezizales</taxon>
        <taxon>Morchellaceae</taxon>
        <taxon>Morchella</taxon>
    </lineage>
</organism>
<keyword evidence="3" id="KW-1185">Reference proteome</keyword>
<dbReference type="EMBL" id="ML119145">
    <property type="protein sequence ID" value="RPB10206.1"/>
    <property type="molecule type" value="Genomic_DNA"/>
</dbReference>
<evidence type="ECO:0000313" key="2">
    <source>
        <dbReference type="EMBL" id="RPB10206.1"/>
    </source>
</evidence>
<reference evidence="2 3" key="1">
    <citation type="journal article" date="2018" name="Nat. Ecol. Evol.">
        <title>Pezizomycetes genomes reveal the molecular basis of ectomycorrhizal truffle lifestyle.</title>
        <authorList>
            <person name="Murat C."/>
            <person name="Payen T."/>
            <person name="Noel B."/>
            <person name="Kuo A."/>
            <person name="Morin E."/>
            <person name="Chen J."/>
            <person name="Kohler A."/>
            <person name="Krizsan K."/>
            <person name="Balestrini R."/>
            <person name="Da Silva C."/>
            <person name="Montanini B."/>
            <person name="Hainaut M."/>
            <person name="Levati E."/>
            <person name="Barry K.W."/>
            <person name="Belfiori B."/>
            <person name="Cichocki N."/>
            <person name="Clum A."/>
            <person name="Dockter R.B."/>
            <person name="Fauchery L."/>
            <person name="Guy J."/>
            <person name="Iotti M."/>
            <person name="Le Tacon F."/>
            <person name="Lindquist E.A."/>
            <person name="Lipzen A."/>
            <person name="Malagnac F."/>
            <person name="Mello A."/>
            <person name="Molinier V."/>
            <person name="Miyauchi S."/>
            <person name="Poulain J."/>
            <person name="Riccioni C."/>
            <person name="Rubini A."/>
            <person name="Sitrit Y."/>
            <person name="Splivallo R."/>
            <person name="Traeger S."/>
            <person name="Wang M."/>
            <person name="Zifcakova L."/>
            <person name="Wipf D."/>
            <person name="Zambonelli A."/>
            <person name="Paolocci F."/>
            <person name="Nowrousian M."/>
            <person name="Ottonello S."/>
            <person name="Baldrian P."/>
            <person name="Spatafora J.W."/>
            <person name="Henrissat B."/>
            <person name="Nagy L.G."/>
            <person name="Aury J.M."/>
            <person name="Wincker P."/>
            <person name="Grigoriev I.V."/>
            <person name="Bonfante P."/>
            <person name="Martin F.M."/>
        </authorList>
    </citation>
    <scope>NUCLEOTIDE SEQUENCE [LARGE SCALE GENOMIC DNA]</scope>
    <source>
        <strain evidence="2 3">CCBAS932</strain>
    </source>
</reference>
<name>A0A3N4KI21_9PEZI</name>
<evidence type="ECO:0000313" key="3">
    <source>
        <dbReference type="Proteomes" id="UP000277580"/>
    </source>
</evidence>
<protein>
    <recommendedName>
        <fullName evidence="4">Calcium-dependent phosphotriesterase</fullName>
    </recommendedName>
</protein>
<accession>A0A3N4KI21</accession>
<evidence type="ECO:0008006" key="4">
    <source>
        <dbReference type="Google" id="ProtNLM"/>
    </source>
</evidence>
<feature type="signal peptide" evidence="1">
    <location>
        <begin position="1"/>
        <end position="21"/>
    </location>
</feature>
<feature type="chain" id="PRO_5017978020" description="Calcium-dependent phosphotriesterase" evidence="1">
    <location>
        <begin position="22"/>
        <end position="441"/>
    </location>
</feature>
<dbReference type="PANTHER" id="PTHR11799">
    <property type="entry name" value="PARAOXONASE"/>
    <property type="match status" value="1"/>
</dbReference>
<gene>
    <name evidence="2" type="ORF">P167DRAFT_509903</name>
</gene>
<dbReference type="InParanoid" id="A0A3N4KI21"/>
<dbReference type="SUPFAM" id="SSF63829">
    <property type="entry name" value="Calcium-dependent phosphotriesterase"/>
    <property type="match status" value="1"/>
</dbReference>
<keyword evidence="1" id="KW-0732">Signal</keyword>
<dbReference type="OrthoDB" id="5307922at2759"/>
<evidence type="ECO:0000256" key="1">
    <source>
        <dbReference type="SAM" id="SignalP"/>
    </source>
</evidence>
<dbReference type="AlphaFoldDB" id="A0A3N4KI21"/>
<proteinExistence type="predicted"/>